<dbReference type="EMBL" id="CH476629">
    <property type="protein sequence ID" value="EDO04605.1"/>
    <property type="molecule type" value="Genomic_DNA"/>
</dbReference>
<gene>
    <name evidence="1" type="ORF">SS1G_07088</name>
</gene>
<accession>A7EP39</accession>
<dbReference type="RefSeq" id="XP_001591642.1">
    <property type="nucleotide sequence ID" value="XM_001591592.1"/>
</dbReference>
<reference evidence="2" key="1">
    <citation type="journal article" date="2011" name="PLoS Genet.">
        <title>Genomic analysis of the necrotrophic fungal pathogens Sclerotinia sclerotiorum and Botrytis cinerea.</title>
        <authorList>
            <person name="Amselem J."/>
            <person name="Cuomo C.A."/>
            <person name="van Kan J.A."/>
            <person name="Viaud M."/>
            <person name="Benito E.P."/>
            <person name="Couloux A."/>
            <person name="Coutinho P.M."/>
            <person name="de Vries R.P."/>
            <person name="Dyer P.S."/>
            <person name="Fillinger S."/>
            <person name="Fournier E."/>
            <person name="Gout L."/>
            <person name="Hahn M."/>
            <person name="Kohn L."/>
            <person name="Lapalu N."/>
            <person name="Plummer K.M."/>
            <person name="Pradier J.M."/>
            <person name="Quevillon E."/>
            <person name="Sharon A."/>
            <person name="Simon A."/>
            <person name="ten Have A."/>
            <person name="Tudzynski B."/>
            <person name="Tudzynski P."/>
            <person name="Wincker P."/>
            <person name="Andrew M."/>
            <person name="Anthouard V."/>
            <person name="Beever R.E."/>
            <person name="Beffa R."/>
            <person name="Benoit I."/>
            <person name="Bouzid O."/>
            <person name="Brault B."/>
            <person name="Chen Z."/>
            <person name="Choquer M."/>
            <person name="Collemare J."/>
            <person name="Cotton P."/>
            <person name="Danchin E.G."/>
            <person name="Da Silva C."/>
            <person name="Gautier A."/>
            <person name="Giraud C."/>
            <person name="Giraud T."/>
            <person name="Gonzalez C."/>
            <person name="Grossetete S."/>
            <person name="Guldener U."/>
            <person name="Henrissat B."/>
            <person name="Howlett B.J."/>
            <person name="Kodira C."/>
            <person name="Kretschmer M."/>
            <person name="Lappartient A."/>
            <person name="Leroch M."/>
            <person name="Levis C."/>
            <person name="Mauceli E."/>
            <person name="Neuveglise C."/>
            <person name="Oeser B."/>
            <person name="Pearson M."/>
            <person name="Poulain J."/>
            <person name="Poussereau N."/>
            <person name="Quesneville H."/>
            <person name="Rascle C."/>
            <person name="Schumacher J."/>
            <person name="Segurens B."/>
            <person name="Sexton A."/>
            <person name="Silva E."/>
            <person name="Sirven C."/>
            <person name="Soanes D.M."/>
            <person name="Talbot N.J."/>
            <person name="Templeton M."/>
            <person name="Yandava C."/>
            <person name="Yarden O."/>
            <person name="Zeng Q."/>
            <person name="Rollins J.A."/>
            <person name="Lebrun M.H."/>
            <person name="Dickman M."/>
        </authorList>
    </citation>
    <scope>NUCLEOTIDE SEQUENCE [LARGE SCALE GENOMIC DNA]</scope>
    <source>
        <strain evidence="2">ATCC 18683 / 1980 / Ss-1</strain>
    </source>
</reference>
<evidence type="ECO:0000313" key="2">
    <source>
        <dbReference type="Proteomes" id="UP000001312"/>
    </source>
</evidence>
<dbReference type="Proteomes" id="UP000001312">
    <property type="component" value="Unassembled WGS sequence"/>
</dbReference>
<evidence type="ECO:0000313" key="1">
    <source>
        <dbReference type="EMBL" id="EDO04605.1"/>
    </source>
</evidence>
<name>A7EP39_SCLS1</name>
<dbReference type="HOGENOM" id="CLU_3207892_0_0_1"/>
<sequence>MCIMIANVGTLCKSGLLAASGVVKRSVSEGIDNPSMAATVSIQTV</sequence>
<dbReference type="KEGG" id="ssl:SS1G_07088"/>
<organism evidence="1 2">
    <name type="scientific">Sclerotinia sclerotiorum (strain ATCC 18683 / 1980 / Ss-1)</name>
    <name type="common">White mold</name>
    <name type="synonym">Whetzelinia sclerotiorum</name>
    <dbReference type="NCBI Taxonomy" id="665079"/>
    <lineage>
        <taxon>Eukaryota</taxon>
        <taxon>Fungi</taxon>
        <taxon>Dikarya</taxon>
        <taxon>Ascomycota</taxon>
        <taxon>Pezizomycotina</taxon>
        <taxon>Leotiomycetes</taxon>
        <taxon>Helotiales</taxon>
        <taxon>Sclerotiniaceae</taxon>
        <taxon>Sclerotinia</taxon>
    </lineage>
</organism>
<proteinExistence type="predicted"/>
<protein>
    <submittedName>
        <fullName evidence="1">Uncharacterized protein</fullName>
    </submittedName>
</protein>
<keyword evidence="2" id="KW-1185">Reference proteome</keyword>
<dbReference type="InParanoid" id="A7EP39"/>
<dbReference type="GeneID" id="5487859"/>
<dbReference type="AlphaFoldDB" id="A7EP39"/>